<evidence type="ECO:0000259" key="1">
    <source>
        <dbReference type="Pfam" id="PF07045"/>
    </source>
</evidence>
<dbReference type="Pfam" id="PF07045">
    <property type="entry name" value="DUF1330"/>
    <property type="match status" value="1"/>
</dbReference>
<proteinExistence type="predicted"/>
<protein>
    <recommendedName>
        <fullName evidence="1">DUF1330 domain-containing protein</fullName>
    </recommendedName>
</protein>
<evidence type="ECO:0000313" key="2">
    <source>
        <dbReference type="EMBL" id="GDY54943.1"/>
    </source>
</evidence>
<keyword evidence="3" id="KW-1185">Reference proteome</keyword>
<dbReference type="Proteomes" id="UP000301309">
    <property type="component" value="Unassembled WGS sequence"/>
</dbReference>
<dbReference type="SUPFAM" id="SSF54909">
    <property type="entry name" value="Dimeric alpha+beta barrel"/>
    <property type="match status" value="1"/>
</dbReference>
<dbReference type="InterPro" id="IPR011008">
    <property type="entry name" value="Dimeric_a/b-barrel"/>
</dbReference>
<sequence length="130" mass="14429">MSAYVIVNVDVLDEEAALAYAPVAQKSILSHGGRYLVAGPTPEPVEGTWDSSRFLVIEFPDMDRIREWYDSPSTGEPGRLGRERFGCGCCSPRVRRPRASPFRPSGSAGVRRRVITWLPEPTGRSANPRR</sequence>
<name>A0A4D4LA50_STRVO</name>
<dbReference type="PANTHER" id="PTHR41521">
    <property type="match status" value="1"/>
</dbReference>
<feature type="domain" description="DUF1330" evidence="1">
    <location>
        <begin position="2"/>
        <end position="72"/>
    </location>
</feature>
<gene>
    <name evidence="2" type="ORF">SVIO_055660</name>
</gene>
<dbReference type="Gene3D" id="3.30.70.100">
    <property type="match status" value="1"/>
</dbReference>
<dbReference type="EMBL" id="BJHW01000001">
    <property type="protein sequence ID" value="GDY54943.1"/>
    <property type="molecule type" value="Genomic_DNA"/>
</dbReference>
<dbReference type="InterPro" id="IPR010753">
    <property type="entry name" value="DUF1330"/>
</dbReference>
<dbReference type="AlphaFoldDB" id="A0A4D4LA50"/>
<accession>A0A4D4LA50</accession>
<evidence type="ECO:0000313" key="3">
    <source>
        <dbReference type="Proteomes" id="UP000301309"/>
    </source>
</evidence>
<comment type="caution">
    <text evidence="2">The sequence shown here is derived from an EMBL/GenBank/DDBJ whole genome shotgun (WGS) entry which is preliminary data.</text>
</comment>
<organism evidence="2 3">
    <name type="scientific">Streptomyces violaceusniger</name>
    <dbReference type="NCBI Taxonomy" id="68280"/>
    <lineage>
        <taxon>Bacteria</taxon>
        <taxon>Bacillati</taxon>
        <taxon>Actinomycetota</taxon>
        <taxon>Actinomycetes</taxon>
        <taxon>Kitasatosporales</taxon>
        <taxon>Streptomycetaceae</taxon>
        <taxon>Streptomyces</taxon>
        <taxon>Streptomyces violaceusniger group</taxon>
    </lineage>
</organism>
<reference evidence="2 3" key="1">
    <citation type="journal article" date="2020" name="Int. J. Syst. Evol. Microbiol.">
        <title>Reclassification of Streptomyces castelarensis and Streptomyces sporoclivatus as later heterotypic synonyms of Streptomyces antimycoticus.</title>
        <authorList>
            <person name="Komaki H."/>
            <person name="Tamura T."/>
        </authorList>
    </citation>
    <scope>NUCLEOTIDE SEQUENCE [LARGE SCALE GENOMIC DNA]</scope>
    <source>
        <strain evidence="2 3">NBRC 13459</strain>
    </source>
</reference>
<dbReference type="PANTHER" id="PTHR41521:SF4">
    <property type="entry name" value="BLR0684 PROTEIN"/>
    <property type="match status" value="1"/>
</dbReference>